<evidence type="ECO:0000256" key="2">
    <source>
        <dbReference type="ARBA" id="ARBA00006577"/>
    </source>
</evidence>
<sequence length="305" mass="32005">MKFSLFPAKFRLLALLLLATGSVLTSSCKKDDVVTDYSATDDATIQKYVADNKIANAQKQQSGLYYVPVTTNAGAATPKPSDVVSVLYTGTLLNGTAFYSTTQNDSMPASFQLQGGQVIPGFAEGVSLMHKGDKAVFLVPSGLAFGQGGSPPTVPANTVVRFDVQLVDINPSFAVPDDNLLKRYLTKNSITTAQKQASGLYFIPTLRNPSGAQAVSGTTVSVLYTGKLLNGSVFDATSQRGNQPFTFIVGSGGTIPGFNEGVSLMRKGEKATILIPSGLAYGAQGNSSIGPNTPLVFDIEVVDVK</sequence>
<name>A0ABP8Q5W4_9BACT</name>
<evidence type="ECO:0000256" key="4">
    <source>
        <dbReference type="ARBA" id="ARBA00023235"/>
    </source>
</evidence>
<dbReference type="InterPro" id="IPR046357">
    <property type="entry name" value="PPIase_dom_sf"/>
</dbReference>
<accession>A0ABP8Q5W4</accession>
<dbReference type="SUPFAM" id="SSF54534">
    <property type="entry name" value="FKBP-like"/>
    <property type="match status" value="2"/>
</dbReference>
<dbReference type="PANTHER" id="PTHR43811:SF57">
    <property type="entry name" value="FKBP-TYPE PEPTIDYL-PROLYL CIS-TRANS ISOMERASE FKPA-RELATED"/>
    <property type="match status" value="1"/>
</dbReference>
<dbReference type="EC" id="5.2.1.8" evidence="6"/>
<evidence type="ECO:0000256" key="1">
    <source>
        <dbReference type="ARBA" id="ARBA00000971"/>
    </source>
</evidence>
<evidence type="ECO:0000256" key="3">
    <source>
        <dbReference type="ARBA" id="ARBA00023110"/>
    </source>
</evidence>
<feature type="signal peptide" evidence="7">
    <location>
        <begin position="1"/>
        <end position="25"/>
    </location>
</feature>
<comment type="caution">
    <text evidence="9">The sequence shown here is derived from an EMBL/GenBank/DDBJ whole genome shotgun (WGS) entry which is preliminary data.</text>
</comment>
<comment type="similarity">
    <text evidence="2 6">Belongs to the FKBP-type PPIase family.</text>
</comment>
<protein>
    <recommendedName>
        <fullName evidence="6">Peptidyl-prolyl cis-trans isomerase</fullName>
        <ecNumber evidence="6">5.2.1.8</ecNumber>
    </recommendedName>
</protein>
<evidence type="ECO:0000256" key="6">
    <source>
        <dbReference type="RuleBase" id="RU003915"/>
    </source>
</evidence>
<evidence type="ECO:0000313" key="9">
    <source>
        <dbReference type="EMBL" id="GAA4498076.1"/>
    </source>
</evidence>
<feature type="domain" description="PPIase FKBP-type" evidence="8">
    <location>
        <begin position="217"/>
        <end position="305"/>
    </location>
</feature>
<keyword evidence="10" id="KW-1185">Reference proteome</keyword>
<feature type="chain" id="PRO_5046494233" description="Peptidyl-prolyl cis-trans isomerase" evidence="7">
    <location>
        <begin position="26"/>
        <end position="305"/>
    </location>
</feature>
<reference evidence="10" key="1">
    <citation type="journal article" date="2019" name="Int. J. Syst. Evol. Microbiol.">
        <title>The Global Catalogue of Microorganisms (GCM) 10K type strain sequencing project: providing services to taxonomists for standard genome sequencing and annotation.</title>
        <authorList>
            <consortium name="The Broad Institute Genomics Platform"/>
            <consortium name="The Broad Institute Genome Sequencing Center for Infectious Disease"/>
            <person name="Wu L."/>
            <person name="Ma J."/>
        </authorList>
    </citation>
    <scope>NUCLEOTIDE SEQUENCE [LARGE SCALE GENOMIC DNA]</scope>
    <source>
        <strain evidence="10">JCM 17841</strain>
    </source>
</reference>
<dbReference type="Pfam" id="PF00254">
    <property type="entry name" value="FKBP_C"/>
    <property type="match status" value="2"/>
</dbReference>
<dbReference type="EMBL" id="BAABGQ010000005">
    <property type="protein sequence ID" value="GAA4498076.1"/>
    <property type="molecule type" value="Genomic_DNA"/>
</dbReference>
<evidence type="ECO:0000256" key="7">
    <source>
        <dbReference type="SAM" id="SignalP"/>
    </source>
</evidence>
<dbReference type="PANTHER" id="PTHR43811">
    <property type="entry name" value="FKBP-TYPE PEPTIDYL-PROLYL CIS-TRANS ISOMERASE FKPA"/>
    <property type="match status" value="1"/>
</dbReference>
<proteinExistence type="inferred from homology"/>
<dbReference type="Proteomes" id="UP001501243">
    <property type="component" value="Unassembled WGS sequence"/>
</dbReference>
<dbReference type="RefSeq" id="WP_208133823.1">
    <property type="nucleotide sequence ID" value="NZ_BAABGQ010000005.1"/>
</dbReference>
<keyword evidence="3 5" id="KW-0697">Rotamase</keyword>
<evidence type="ECO:0000259" key="8">
    <source>
        <dbReference type="PROSITE" id="PS50059"/>
    </source>
</evidence>
<keyword evidence="4 5" id="KW-0413">Isomerase</keyword>
<dbReference type="PROSITE" id="PS51257">
    <property type="entry name" value="PROKAR_LIPOPROTEIN"/>
    <property type="match status" value="1"/>
</dbReference>
<dbReference type="InterPro" id="IPR001179">
    <property type="entry name" value="PPIase_FKBP_dom"/>
</dbReference>
<evidence type="ECO:0000256" key="5">
    <source>
        <dbReference type="PROSITE-ProRule" id="PRU00277"/>
    </source>
</evidence>
<organism evidence="9 10">
    <name type="scientific">Hymenobacter ginsengisoli</name>
    <dbReference type="NCBI Taxonomy" id="1051626"/>
    <lineage>
        <taxon>Bacteria</taxon>
        <taxon>Pseudomonadati</taxon>
        <taxon>Bacteroidota</taxon>
        <taxon>Cytophagia</taxon>
        <taxon>Cytophagales</taxon>
        <taxon>Hymenobacteraceae</taxon>
        <taxon>Hymenobacter</taxon>
    </lineage>
</organism>
<gene>
    <name evidence="9" type="ORF">GCM10023172_14250</name>
</gene>
<dbReference type="Gene3D" id="3.10.50.40">
    <property type="match status" value="2"/>
</dbReference>
<keyword evidence="7" id="KW-0732">Signal</keyword>
<evidence type="ECO:0000313" key="10">
    <source>
        <dbReference type="Proteomes" id="UP001501243"/>
    </source>
</evidence>
<comment type="catalytic activity">
    <reaction evidence="1 5 6">
        <text>[protein]-peptidylproline (omega=180) = [protein]-peptidylproline (omega=0)</text>
        <dbReference type="Rhea" id="RHEA:16237"/>
        <dbReference type="Rhea" id="RHEA-COMP:10747"/>
        <dbReference type="Rhea" id="RHEA-COMP:10748"/>
        <dbReference type="ChEBI" id="CHEBI:83833"/>
        <dbReference type="ChEBI" id="CHEBI:83834"/>
        <dbReference type="EC" id="5.2.1.8"/>
    </reaction>
</comment>
<feature type="domain" description="PPIase FKBP-type" evidence="8">
    <location>
        <begin position="81"/>
        <end position="170"/>
    </location>
</feature>
<dbReference type="PROSITE" id="PS50059">
    <property type="entry name" value="FKBP_PPIASE"/>
    <property type="match status" value="2"/>
</dbReference>